<gene>
    <name evidence="1" type="primary">TBC1D25</name>
    <name evidence="1" type="ORF">CEXT_659611</name>
</gene>
<evidence type="ECO:0000313" key="1">
    <source>
        <dbReference type="EMBL" id="GIX95679.1"/>
    </source>
</evidence>
<comment type="caution">
    <text evidence="1">The sequence shown here is derived from an EMBL/GenBank/DDBJ whole genome shotgun (WGS) entry which is preliminary data.</text>
</comment>
<accession>A0AAV4PF03</accession>
<proteinExistence type="predicted"/>
<reference evidence="1 2" key="1">
    <citation type="submission" date="2021-06" db="EMBL/GenBank/DDBJ databases">
        <title>Caerostris extrusa draft genome.</title>
        <authorList>
            <person name="Kono N."/>
            <person name="Arakawa K."/>
        </authorList>
    </citation>
    <scope>NUCLEOTIDE SEQUENCE [LARGE SCALE GENOMIC DNA]</scope>
</reference>
<organism evidence="1 2">
    <name type="scientific">Caerostris extrusa</name>
    <name type="common">Bark spider</name>
    <name type="synonym">Caerostris bankana</name>
    <dbReference type="NCBI Taxonomy" id="172846"/>
    <lineage>
        <taxon>Eukaryota</taxon>
        <taxon>Metazoa</taxon>
        <taxon>Ecdysozoa</taxon>
        <taxon>Arthropoda</taxon>
        <taxon>Chelicerata</taxon>
        <taxon>Arachnida</taxon>
        <taxon>Araneae</taxon>
        <taxon>Araneomorphae</taxon>
        <taxon>Entelegynae</taxon>
        <taxon>Araneoidea</taxon>
        <taxon>Araneidae</taxon>
        <taxon>Caerostris</taxon>
    </lineage>
</organism>
<dbReference type="Gene3D" id="1.10.472.80">
    <property type="entry name" value="Ypt/Rab-GAP domain of gyp1p, domain 3"/>
    <property type="match status" value="1"/>
</dbReference>
<dbReference type="EMBL" id="BPLR01004549">
    <property type="protein sequence ID" value="GIX95679.1"/>
    <property type="molecule type" value="Genomic_DNA"/>
</dbReference>
<dbReference type="AlphaFoldDB" id="A0AAV4PF03"/>
<protein>
    <submittedName>
        <fullName evidence="1">TBC1 domain family member 25</fullName>
    </submittedName>
</protein>
<sequence length="327" mass="37298">MELENLNRQLPGSFLQRSITIDSEDLDSPRSRFFESTRDNLKYHQPLHNIDQTAEEEASESWTSDDLSGMDQICRLGSTKKSHKHPEYLHLNGSDGGEDPTYCCTPDEQFDIDFDVQVKSSSDIPCNGEILENEESEDKNGCACHLKSVIPIRLVHSPGIDNRFQRHGSDSSDSLSESCPGRIETDEYMPLSIQNAGCGSENNITKERLLLDEKNYRKKTVLQNSIDVMSNSCIEALEYSIKNQKASLPSPCELGGGNPFMLFLCLTLLLQHRDIIMKSHMDYNELAMHFDKMVRKHNVHRVLHQARAMFREYLQMSCQEQDSDPYV</sequence>
<evidence type="ECO:0000313" key="2">
    <source>
        <dbReference type="Proteomes" id="UP001054945"/>
    </source>
</evidence>
<name>A0AAV4PF03_CAEEX</name>
<dbReference type="InterPro" id="IPR035969">
    <property type="entry name" value="Rab-GAP_TBC_sf"/>
</dbReference>
<keyword evidence="2" id="KW-1185">Reference proteome</keyword>
<dbReference type="SUPFAM" id="SSF47923">
    <property type="entry name" value="Ypt/Rab-GAP domain of gyp1p"/>
    <property type="match status" value="1"/>
</dbReference>
<dbReference type="Proteomes" id="UP001054945">
    <property type="component" value="Unassembled WGS sequence"/>
</dbReference>